<dbReference type="GO" id="GO:0016020">
    <property type="term" value="C:membrane"/>
    <property type="evidence" value="ECO:0007669"/>
    <property type="project" value="UniProtKB-SubCell"/>
</dbReference>
<evidence type="ECO:0000256" key="4">
    <source>
        <dbReference type="ARBA" id="ARBA00022692"/>
    </source>
</evidence>
<dbReference type="EMBL" id="GDJX01003572">
    <property type="protein sequence ID" value="JAT64364.1"/>
    <property type="molecule type" value="Transcribed_RNA"/>
</dbReference>
<keyword evidence="7 9" id="KW-0472">Membrane</keyword>
<comment type="subcellular location">
    <subcellularLocation>
        <location evidence="1">Membrane</location>
        <topology evidence="1">Single-pass membrane protein</topology>
    </subcellularLocation>
</comment>
<accession>A0A1D1ZBT8</accession>
<sequence length="230" mass="24367">HGPFPFLFPASPPLTSLLSSPLCFLQGSAMRAVTHLNSPAAMATQHPPLPPQQHPTWRSPVPYLFGGLAAMLGLIAFALLLLACSYWKLSGYLEDGGNGEDGGADVDGKPEDAGAAKPPPSPLEQKVVVIMAGDERPTFLATPASSRASSFADSTSRGTRGGEEESKVDDEIRTERGGGGDQDGDCEAGEGSGRGQRQGSQEGRQGSPQNHEWRENPEGRRHLQGLDREQ</sequence>
<protein>
    <submittedName>
        <fullName evidence="10">tRNA-dihydrouridine(47) synthase [NAD(P)(+)]-like</fullName>
    </submittedName>
</protein>
<feature type="non-terminal residue" evidence="10">
    <location>
        <position position="1"/>
    </location>
</feature>
<evidence type="ECO:0000256" key="6">
    <source>
        <dbReference type="ARBA" id="ARBA00022989"/>
    </source>
</evidence>
<dbReference type="InterPro" id="IPR040359">
    <property type="entry name" value="GDU"/>
</dbReference>
<feature type="compositionally biased region" description="Basic and acidic residues" evidence="8">
    <location>
        <begin position="160"/>
        <end position="178"/>
    </location>
</feature>
<dbReference type="AlphaFoldDB" id="A0A1D1ZBT8"/>
<comment type="similarity">
    <text evidence="2">Belongs to the GLUTAMINE DUMPER 1 (TC 9.B.60) family.</text>
</comment>
<evidence type="ECO:0000313" key="10">
    <source>
        <dbReference type="EMBL" id="JAT64364.1"/>
    </source>
</evidence>
<dbReference type="GO" id="GO:0006865">
    <property type="term" value="P:amino acid transport"/>
    <property type="evidence" value="ECO:0007669"/>
    <property type="project" value="UniProtKB-KW"/>
</dbReference>
<dbReference type="PANTHER" id="PTHR33228:SF77">
    <property type="entry name" value="PROTEIN GLUTAMINE DUMPER 2"/>
    <property type="match status" value="1"/>
</dbReference>
<keyword evidence="3" id="KW-0813">Transport</keyword>
<dbReference type="PANTHER" id="PTHR33228">
    <property type="entry name" value="PROTEIN GLUTAMINE DUMPER 4-RELATED"/>
    <property type="match status" value="1"/>
</dbReference>
<evidence type="ECO:0000256" key="3">
    <source>
        <dbReference type="ARBA" id="ARBA00022448"/>
    </source>
</evidence>
<feature type="compositionally biased region" description="Low complexity" evidence="8">
    <location>
        <begin position="144"/>
        <end position="156"/>
    </location>
</feature>
<name>A0A1D1ZBT8_9ARAE</name>
<evidence type="ECO:0000256" key="5">
    <source>
        <dbReference type="ARBA" id="ARBA00022970"/>
    </source>
</evidence>
<evidence type="ECO:0000256" key="7">
    <source>
        <dbReference type="ARBA" id="ARBA00023136"/>
    </source>
</evidence>
<feature type="region of interest" description="Disordered" evidence="8">
    <location>
        <begin position="100"/>
        <end position="123"/>
    </location>
</feature>
<feature type="compositionally biased region" description="Low complexity" evidence="8">
    <location>
        <begin position="197"/>
        <end position="207"/>
    </location>
</feature>
<organism evidence="10">
    <name type="scientific">Anthurium amnicola</name>
    <dbReference type="NCBI Taxonomy" id="1678845"/>
    <lineage>
        <taxon>Eukaryota</taxon>
        <taxon>Viridiplantae</taxon>
        <taxon>Streptophyta</taxon>
        <taxon>Embryophyta</taxon>
        <taxon>Tracheophyta</taxon>
        <taxon>Spermatophyta</taxon>
        <taxon>Magnoliopsida</taxon>
        <taxon>Liliopsida</taxon>
        <taxon>Araceae</taxon>
        <taxon>Pothoideae</taxon>
        <taxon>Potheae</taxon>
        <taxon>Anthurium</taxon>
    </lineage>
</organism>
<evidence type="ECO:0000256" key="2">
    <source>
        <dbReference type="ARBA" id="ARBA00009977"/>
    </source>
</evidence>
<proteinExistence type="inferred from homology"/>
<feature type="transmembrane region" description="Helical" evidence="9">
    <location>
        <begin position="63"/>
        <end position="83"/>
    </location>
</feature>
<feature type="region of interest" description="Disordered" evidence="8">
    <location>
        <begin position="140"/>
        <end position="230"/>
    </location>
</feature>
<evidence type="ECO:0000256" key="1">
    <source>
        <dbReference type="ARBA" id="ARBA00004167"/>
    </source>
</evidence>
<dbReference type="GO" id="GO:0080143">
    <property type="term" value="P:regulation of amino acid export"/>
    <property type="evidence" value="ECO:0007669"/>
    <property type="project" value="InterPro"/>
</dbReference>
<keyword evidence="4 9" id="KW-0812">Transmembrane</keyword>
<evidence type="ECO:0000256" key="9">
    <source>
        <dbReference type="SAM" id="Phobius"/>
    </source>
</evidence>
<reference evidence="10" key="1">
    <citation type="submission" date="2015-07" db="EMBL/GenBank/DDBJ databases">
        <title>Transcriptome Assembly of Anthurium amnicola.</title>
        <authorList>
            <person name="Suzuki J."/>
        </authorList>
    </citation>
    <scope>NUCLEOTIDE SEQUENCE</scope>
</reference>
<keyword evidence="5" id="KW-0029">Amino-acid transport</keyword>
<keyword evidence="6 9" id="KW-1133">Transmembrane helix</keyword>
<gene>
    <name evidence="10" type="primary">dus3l_1</name>
    <name evidence="10" type="ORF">g.68864</name>
</gene>
<feature type="compositionally biased region" description="Basic and acidic residues" evidence="8">
    <location>
        <begin position="211"/>
        <end position="230"/>
    </location>
</feature>
<evidence type="ECO:0000256" key="8">
    <source>
        <dbReference type="SAM" id="MobiDB-lite"/>
    </source>
</evidence>